<organism evidence="1">
    <name type="scientific">marine metagenome</name>
    <dbReference type="NCBI Taxonomy" id="408172"/>
    <lineage>
        <taxon>unclassified sequences</taxon>
        <taxon>metagenomes</taxon>
        <taxon>ecological metagenomes</taxon>
    </lineage>
</organism>
<reference evidence="1" key="1">
    <citation type="submission" date="2018-05" db="EMBL/GenBank/DDBJ databases">
        <authorList>
            <person name="Lanie J.A."/>
            <person name="Ng W.-L."/>
            <person name="Kazmierczak K.M."/>
            <person name="Andrzejewski T.M."/>
            <person name="Davidsen T.M."/>
            <person name="Wayne K.J."/>
            <person name="Tettelin H."/>
            <person name="Glass J.I."/>
            <person name="Rusch D."/>
            <person name="Podicherti R."/>
            <person name="Tsui H.-C.T."/>
            <person name="Winkler M.E."/>
        </authorList>
    </citation>
    <scope>NUCLEOTIDE SEQUENCE</scope>
</reference>
<proteinExistence type="predicted"/>
<gene>
    <name evidence="1" type="ORF">METZ01_LOCUS91756</name>
</gene>
<dbReference type="EMBL" id="UINC01008651">
    <property type="protein sequence ID" value="SVA38902.1"/>
    <property type="molecule type" value="Genomic_DNA"/>
</dbReference>
<accession>A0A381VF24</accession>
<evidence type="ECO:0000313" key="1">
    <source>
        <dbReference type="EMBL" id="SVA38902.1"/>
    </source>
</evidence>
<protein>
    <submittedName>
        <fullName evidence="1">Uncharacterized protein</fullName>
    </submittedName>
</protein>
<dbReference type="AlphaFoldDB" id="A0A381VF24"/>
<sequence length="21" mass="2518">VLSLLVYQLMELLHEKTVYII</sequence>
<name>A0A381VF24_9ZZZZ</name>
<feature type="non-terminal residue" evidence="1">
    <location>
        <position position="1"/>
    </location>
</feature>